<dbReference type="Gene3D" id="3.40.50.1110">
    <property type="entry name" value="SGNH hydrolase"/>
    <property type="match status" value="1"/>
</dbReference>
<evidence type="ECO:0000259" key="10">
    <source>
        <dbReference type="Pfam" id="PF07779"/>
    </source>
</evidence>
<feature type="transmembrane region" description="Helical" evidence="8">
    <location>
        <begin position="326"/>
        <end position="342"/>
    </location>
</feature>
<keyword evidence="4 8" id="KW-0812">Transmembrane</keyword>
<feature type="transmembrane region" description="Helical" evidence="8">
    <location>
        <begin position="581"/>
        <end position="601"/>
    </location>
</feature>
<accession>A0A5E8C601</accession>
<feature type="transmembrane region" description="Helical" evidence="8">
    <location>
        <begin position="790"/>
        <end position="815"/>
    </location>
</feature>
<evidence type="ECO:0000256" key="2">
    <source>
        <dbReference type="ARBA" id="ARBA00010666"/>
    </source>
</evidence>
<feature type="domain" description="Cas1p 10 TM acyl transferase" evidence="10">
    <location>
        <begin position="269"/>
        <end position="732"/>
    </location>
</feature>
<evidence type="ECO:0000256" key="4">
    <source>
        <dbReference type="ARBA" id="ARBA00022692"/>
    </source>
</evidence>
<feature type="transmembrane region" description="Helical" evidence="8">
    <location>
        <begin position="476"/>
        <end position="496"/>
    </location>
</feature>
<dbReference type="GO" id="GO:0016740">
    <property type="term" value="F:transferase activity"/>
    <property type="evidence" value="ECO:0007669"/>
    <property type="project" value="UniProtKB-KW"/>
</dbReference>
<name>A0A5E8C601_9ASCO</name>
<feature type="transmembrane region" description="Helical" evidence="8">
    <location>
        <begin position="621"/>
        <end position="640"/>
    </location>
</feature>
<reference evidence="11 12" key="1">
    <citation type="submission" date="2019-09" db="EMBL/GenBank/DDBJ databases">
        <authorList>
            <person name="Brejova B."/>
        </authorList>
    </citation>
    <scope>NUCLEOTIDE SEQUENCE [LARGE SCALE GENOMIC DNA]</scope>
</reference>
<dbReference type="InterPro" id="IPR036514">
    <property type="entry name" value="SGNH_hydro_sf"/>
</dbReference>
<feature type="chain" id="PRO_5022690910" description="Cas1p 10 TM acyl transferase domain-containing protein" evidence="9">
    <location>
        <begin position="20"/>
        <end position="819"/>
    </location>
</feature>
<keyword evidence="3" id="KW-0808">Transferase</keyword>
<feature type="transmembrane region" description="Helical" evidence="8">
    <location>
        <begin position="358"/>
        <end position="377"/>
    </location>
</feature>
<evidence type="ECO:0000256" key="6">
    <source>
        <dbReference type="ARBA" id="ARBA00023136"/>
    </source>
</evidence>
<dbReference type="SUPFAM" id="SSF52266">
    <property type="entry name" value="SGNH hydrolase"/>
    <property type="match status" value="1"/>
</dbReference>
<evidence type="ECO:0000313" key="11">
    <source>
        <dbReference type="EMBL" id="VVT57391.1"/>
    </source>
</evidence>
<keyword evidence="6 8" id="KW-0472">Membrane</keyword>
<dbReference type="GO" id="GO:0016020">
    <property type="term" value="C:membrane"/>
    <property type="evidence" value="ECO:0007669"/>
    <property type="project" value="UniProtKB-SubCell"/>
</dbReference>
<feature type="transmembrane region" description="Helical" evidence="8">
    <location>
        <begin position="548"/>
        <end position="569"/>
    </location>
</feature>
<keyword evidence="9" id="KW-0732">Signal</keyword>
<dbReference type="GeneID" id="43584486"/>
<dbReference type="AlphaFoldDB" id="A0A5E8C601"/>
<proteinExistence type="inferred from homology"/>
<keyword evidence="7" id="KW-0325">Glycoprotein</keyword>
<feature type="transmembrane region" description="Helical" evidence="8">
    <location>
        <begin position="452"/>
        <end position="470"/>
    </location>
</feature>
<keyword evidence="5 8" id="KW-1133">Transmembrane helix</keyword>
<dbReference type="InterPro" id="IPR012419">
    <property type="entry name" value="Cas1_AcylTrans_dom"/>
</dbReference>
<feature type="transmembrane region" description="Helical" evidence="8">
    <location>
        <begin position="284"/>
        <end position="305"/>
    </location>
</feature>
<dbReference type="GO" id="GO:0005794">
    <property type="term" value="C:Golgi apparatus"/>
    <property type="evidence" value="ECO:0007669"/>
    <property type="project" value="UniProtKB-ARBA"/>
</dbReference>
<dbReference type="RefSeq" id="XP_031856277.1">
    <property type="nucleotide sequence ID" value="XM_032000386.1"/>
</dbReference>
<dbReference type="OrthoDB" id="1932925at2759"/>
<organism evidence="11 12">
    <name type="scientific">Magnusiomyces paraingens</name>
    <dbReference type="NCBI Taxonomy" id="2606893"/>
    <lineage>
        <taxon>Eukaryota</taxon>
        <taxon>Fungi</taxon>
        <taxon>Dikarya</taxon>
        <taxon>Ascomycota</taxon>
        <taxon>Saccharomycotina</taxon>
        <taxon>Dipodascomycetes</taxon>
        <taxon>Dipodascales</taxon>
        <taxon>Dipodascaceae</taxon>
        <taxon>Magnusiomyces</taxon>
    </lineage>
</organism>
<keyword evidence="12" id="KW-1185">Reference proteome</keyword>
<dbReference type="PANTHER" id="PTHR13533:SF1">
    <property type="entry name" value="N-ACETYLNEURAMINATE 9-O-ACETYLTRANSFERASE"/>
    <property type="match status" value="1"/>
</dbReference>
<evidence type="ECO:0000256" key="3">
    <source>
        <dbReference type="ARBA" id="ARBA00022679"/>
    </source>
</evidence>
<evidence type="ECO:0000313" key="12">
    <source>
        <dbReference type="Proteomes" id="UP000398389"/>
    </source>
</evidence>
<protein>
    <recommendedName>
        <fullName evidence="10">Cas1p 10 TM acyl transferase domain-containing protein</fullName>
    </recommendedName>
</protein>
<comment type="similarity">
    <text evidence="2">Belongs to the PC-esterase family. CASD1 subfamily.</text>
</comment>
<feature type="transmembrane region" description="Helical" evidence="8">
    <location>
        <begin position="422"/>
        <end position="440"/>
    </location>
</feature>
<sequence length="819" mass="94189">MRFPLISIAVAFFSHKTETDSCADIALSGYWLQDHQKLSNWQAPNCILQHYTSKDTSKCLTNKKVVFIGDSTAQKTFYGSIRAMNSTLGTETTETNETNEKFLFSDSSFEFIFDPFLTADGLDFFKNTQNNENTAFVYISFGLEYAQKFPDKYQSEFQKAVKDLASVLEKNDVKVFIAPVFTPFFEKLSGKSSEDFSTVRLETLNNILINAFPTSNNILITQVFNLLAEGRGDYYDKEGVHYIDQIYNLQADILYNMVCNTKVSTSYPFAKTCCLNYPKPAGTYLFVFLLTVAFIPVIMIGNYLLKGWGSKVSNGNPKAKITWQNVQGAFMIFSLCLAYGFFCDRTQIFSKGNKNFKWSEFSGLCIISLLFGSFTSIKIANPKNATFLNRFQTDEWKGWMQIAILIYHITGGSKVLPIYKAIRVMVASYLFMTGYGHTVFFTKKADFGLKRVVSVLCRLNMLTIFLAYVMNTDYLFYYFSPLVTFWFGIVWLTYRIFPQYNIGLKSSLIKVTISGIFVYFFISIPGPLEAIFWVLEKLARISWNLREWRFRVMLDIWAVHAGMITSILVNNDELHDFRSKLLKFRHLGLVIGSVLLVSYWVLSGRYEEKTEYNKVNKYLSILPIIGFVLVRNTPSLINFYSRGFAWFGKVSLETFILQFHIWMAADTKGILYMIDMGLHNNKYNTTNSYIELVHSYEIRHFVNFFFISVPFLLLSERVSYASGILTSFFINPKDVFELESSENSNTIAEPIPLNNLAEERLEDKESVIGLDNIHATSYSNSTFVRLLQKLWVVLSALLLNLKFRLVFILSILLIINLLW</sequence>
<comment type="subcellular location">
    <subcellularLocation>
        <location evidence="1">Membrane</location>
        <topology evidence="1">Multi-pass membrane protein</topology>
    </subcellularLocation>
</comment>
<evidence type="ECO:0000256" key="8">
    <source>
        <dbReference type="SAM" id="Phobius"/>
    </source>
</evidence>
<dbReference type="Proteomes" id="UP000398389">
    <property type="component" value="Unassembled WGS sequence"/>
</dbReference>
<evidence type="ECO:0000256" key="9">
    <source>
        <dbReference type="SAM" id="SignalP"/>
    </source>
</evidence>
<dbReference type="PANTHER" id="PTHR13533">
    <property type="entry name" value="N-ACETYLNEURAMINATE 9-O-ACETYLTRANSFERASE"/>
    <property type="match status" value="1"/>
</dbReference>
<dbReference type="GO" id="GO:0005975">
    <property type="term" value="P:carbohydrate metabolic process"/>
    <property type="evidence" value="ECO:0007669"/>
    <property type="project" value="UniProtKB-ARBA"/>
</dbReference>
<evidence type="ECO:0000256" key="1">
    <source>
        <dbReference type="ARBA" id="ARBA00004141"/>
    </source>
</evidence>
<feature type="transmembrane region" description="Helical" evidence="8">
    <location>
        <begin position="508"/>
        <end position="528"/>
    </location>
</feature>
<dbReference type="Pfam" id="PF07779">
    <property type="entry name" value="Cas1_AcylT"/>
    <property type="match status" value="1"/>
</dbReference>
<feature type="signal peptide" evidence="9">
    <location>
        <begin position="1"/>
        <end position="19"/>
    </location>
</feature>
<evidence type="ECO:0000256" key="7">
    <source>
        <dbReference type="ARBA" id="ARBA00023180"/>
    </source>
</evidence>
<evidence type="ECO:0000256" key="5">
    <source>
        <dbReference type="ARBA" id="ARBA00022989"/>
    </source>
</evidence>
<dbReference type="EMBL" id="CABVLU010000005">
    <property type="protein sequence ID" value="VVT57391.1"/>
    <property type="molecule type" value="Genomic_DNA"/>
</dbReference>
<gene>
    <name evidence="11" type="ORF">SAPINGB_P005672</name>
</gene>